<evidence type="ECO:0000313" key="2">
    <source>
        <dbReference type="EMBL" id="SNU85175.1"/>
    </source>
</evidence>
<organism evidence="2 3">
    <name type="scientific">Pandoraea sputorum</name>
    <dbReference type="NCBI Taxonomy" id="93222"/>
    <lineage>
        <taxon>Bacteria</taxon>
        <taxon>Pseudomonadati</taxon>
        <taxon>Pseudomonadota</taxon>
        <taxon>Betaproteobacteria</taxon>
        <taxon>Burkholderiales</taxon>
        <taxon>Burkholderiaceae</taxon>
        <taxon>Pandoraea</taxon>
    </lineage>
</organism>
<evidence type="ECO:0000256" key="1">
    <source>
        <dbReference type="SAM" id="MobiDB-lite"/>
    </source>
</evidence>
<dbReference type="AlphaFoldDB" id="A0A239SI88"/>
<sequence length="282" mass="30418">MNGKPIARRNRDTLRRKFGNGEMPSATAFSELIDSMLNIVDEGFDKTPVDGLKVSQLNQGKLLSFYQNIDLKSPIWTIQLDSEAGGLAFGNPDNPNALTLRQLGKKPARDAVSGPPQGQGGQAAPGAGPTFELDVAGRVVADGRRGRPGARSVQADGKWHDITDPLTGCQAFEITAGVGKRGSGKFALMHAYAVMAYNGKGDIDYRQSHFGSKCNRLQLQWVDAPDGAKHSYVLQMRVGCPYDSTRDAAGAPKTWVTYYLTTLWFDPDMTGSATDPEPKGAQ</sequence>
<dbReference type="GeneID" id="88094987"/>
<dbReference type="OrthoDB" id="9793307at2"/>
<dbReference type="Proteomes" id="UP000215126">
    <property type="component" value="Chromosome 1"/>
</dbReference>
<evidence type="ECO:0000313" key="3">
    <source>
        <dbReference type="Proteomes" id="UP000215126"/>
    </source>
</evidence>
<keyword evidence="3" id="KW-1185">Reference proteome</keyword>
<reference evidence="2 3" key="1">
    <citation type="submission" date="2017-06" db="EMBL/GenBank/DDBJ databases">
        <authorList>
            <consortium name="Pathogen Informatics"/>
        </authorList>
    </citation>
    <scope>NUCLEOTIDE SEQUENCE [LARGE SCALE GENOMIC DNA]</scope>
    <source>
        <strain evidence="2 3">NCTC13161</strain>
    </source>
</reference>
<feature type="region of interest" description="Disordered" evidence="1">
    <location>
        <begin position="104"/>
        <end position="128"/>
    </location>
</feature>
<dbReference type="EMBL" id="LT906435">
    <property type="protein sequence ID" value="SNU85175.1"/>
    <property type="molecule type" value="Genomic_DNA"/>
</dbReference>
<proteinExistence type="predicted"/>
<name>A0A239SI88_9BURK</name>
<dbReference type="RefSeq" id="WP_150777246.1">
    <property type="nucleotide sequence ID" value="NZ_CABPRX010000002.1"/>
</dbReference>
<protein>
    <submittedName>
        <fullName evidence="2">Uncharacterized protein</fullName>
    </submittedName>
</protein>
<accession>A0A239SI88</accession>
<gene>
    <name evidence="2" type="ORF">SAMEA4530655_02347</name>
</gene>
<dbReference type="STRING" id="93222.NA29_15940"/>